<name>A0A0S6UI72_NEOTH</name>
<feature type="transmembrane region" description="Helical" evidence="1">
    <location>
        <begin position="20"/>
        <end position="42"/>
    </location>
</feature>
<keyword evidence="1" id="KW-0472">Membrane</keyword>
<dbReference type="RefSeq" id="WP_187296538.1">
    <property type="nucleotide sequence ID" value="NZ_DF238840.1"/>
</dbReference>
<gene>
    <name evidence="2" type="ORF">MTY_2598</name>
</gene>
<evidence type="ECO:0000256" key="1">
    <source>
        <dbReference type="SAM" id="Phobius"/>
    </source>
</evidence>
<accession>A0A0S6UI72</accession>
<reference evidence="2" key="1">
    <citation type="journal article" date="2014" name="Gene">
        <title>Genome-guided analysis of transformation efficiency and carbon dioxide assimilation by Moorella thermoacetica Y72.</title>
        <authorList>
            <person name="Tsukahara K."/>
            <person name="Kita A."/>
            <person name="Nakashimada Y."/>
            <person name="Hoshino T."/>
            <person name="Murakami K."/>
        </authorList>
    </citation>
    <scope>NUCLEOTIDE SEQUENCE [LARGE SCALE GENOMIC DNA]</scope>
    <source>
        <strain evidence="2">Y72</strain>
    </source>
</reference>
<dbReference type="AlphaFoldDB" id="A0A0S6UI72"/>
<proteinExistence type="predicted"/>
<protein>
    <submittedName>
        <fullName evidence="2">Uncharacterized protein</fullName>
    </submittedName>
</protein>
<dbReference type="EMBL" id="DF238840">
    <property type="protein sequence ID" value="GAF27257.1"/>
    <property type="molecule type" value="Genomic_DNA"/>
</dbReference>
<dbReference type="Proteomes" id="UP000063718">
    <property type="component" value="Unassembled WGS sequence"/>
</dbReference>
<keyword evidence="1" id="KW-0812">Transmembrane</keyword>
<sequence>MAGKNDILLLTSSYGGGHRQAALALGEALTICAPISTIRWLILLRNGARP</sequence>
<evidence type="ECO:0000313" key="2">
    <source>
        <dbReference type="EMBL" id="GAF27257.1"/>
    </source>
</evidence>
<keyword evidence="1" id="KW-1133">Transmembrane helix</keyword>
<organism evidence="2">
    <name type="scientific">Moorella thermoacetica Y72</name>
    <dbReference type="NCBI Taxonomy" id="1325331"/>
    <lineage>
        <taxon>Bacteria</taxon>
        <taxon>Bacillati</taxon>
        <taxon>Bacillota</taxon>
        <taxon>Clostridia</taxon>
        <taxon>Neomoorellales</taxon>
        <taxon>Neomoorellaceae</taxon>
        <taxon>Neomoorella</taxon>
    </lineage>
</organism>